<organism evidence="2 3">
    <name type="scientific">Methylomarinovum caldicuralii</name>
    <dbReference type="NCBI Taxonomy" id="438856"/>
    <lineage>
        <taxon>Bacteria</taxon>
        <taxon>Pseudomonadati</taxon>
        <taxon>Pseudomonadota</taxon>
        <taxon>Gammaproteobacteria</taxon>
        <taxon>Methylococcales</taxon>
        <taxon>Methylothermaceae</taxon>
        <taxon>Methylomarinovum</taxon>
    </lineage>
</organism>
<dbReference type="AlphaFoldDB" id="A0AAU9C2D0"/>
<sequence>MTDNPMKDKMAQMHEAMAYLRRKYPTETGAFSYFFKKTESGPALSIREKELINVALAVASQCEWCIGSHVRSAAHAGATRDEIVEAGFMAVIMHGGPALMYMTPLVQALDLYLPEEEKED</sequence>
<dbReference type="NCBIfam" id="TIGR00778">
    <property type="entry name" value="ahpD_dom"/>
    <property type="match status" value="1"/>
</dbReference>
<dbReference type="Proteomes" id="UP001321825">
    <property type="component" value="Chromosome"/>
</dbReference>
<proteinExistence type="predicted"/>
<dbReference type="InterPro" id="IPR003779">
    <property type="entry name" value="CMD-like"/>
</dbReference>
<dbReference type="InterPro" id="IPR004675">
    <property type="entry name" value="AhpD_core"/>
</dbReference>
<name>A0AAU9C2D0_9GAMM</name>
<dbReference type="InterPro" id="IPR029032">
    <property type="entry name" value="AhpD-like"/>
</dbReference>
<dbReference type="Gene3D" id="1.20.1290.10">
    <property type="entry name" value="AhpD-like"/>
    <property type="match status" value="1"/>
</dbReference>
<dbReference type="RefSeq" id="WP_317706659.1">
    <property type="nucleotide sequence ID" value="NZ_AP024714.1"/>
</dbReference>
<dbReference type="SUPFAM" id="SSF69118">
    <property type="entry name" value="AhpD-like"/>
    <property type="match status" value="1"/>
</dbReference>
<reference evidence="3" key="1">
    <citation type="journal article" date="2024" name="Int. J. Syst. Evol. Microbiol.">
        <title>Methylomarinovum tepidoasis sp. nov., a moderately thermophilic methanotroph of the family Methylothermaceae isolated from a deep-sea hydrothermal field.</title>
        <authorList>
            <person name="Hirayama H."/>
            <person name="Takaki Y."/>
            <person name="Abe M."/>
            <person name="Miyazaki M."/>
            <person name="Uematsu K."/>
            <person name="Matsui Y."/>
            <person name="Takai K."/>
        </authorList>
    </citation>
    <scope>NUCLEOTIDE SEQUENCE [LARGE SCALE GENOMIC DNA]</scope>
    <source>
        <strain evidence="3">IT-9</strain>
    </source>
</reference>
<evidence type="ECO:0000259" key="1">
    <source>
        <dbReference type="Pfam" id="PF02627"/>
    </source>
</evidence>
<gene>
    <name evidence="2" type="ORF">MIT9_P1328</name>
</gene>
<evidence type="ECO:0000313" key="3">
    <source>
        <dbReference type="Proteomes" id="UP001321825"/>
    </source>
</evidence>
<feature type="domain" description="Carboxymuconolactone decarboxylase-like" evidence="1">
    <location>
        <begin position="39"/>
        <end position="106"/>
    </location>
</feature>
<dbReference type="KEGG" id="mcau:MIT9_P1328"/>
<accession>A0AAU9C2D0</accession>
<evidence type="ECO:0000313" key="2">
    <source>
        <dbReference type="EMBL" id="BCX81748.1"/>
    </source>
</evidence>
<dbReference type="Pfam" id="PF02627">
    <property type="entry name" value="CMD"/>
    <property type="match status" value="1"/>
</dbReference>
<dbReference type="EMBL" id="AP024714">
    <property type="protein sequence ID" value="BCX81748.1"/>
    <property type="molecule type" value="Genomic_DNA"/>
</dbReference>
<dbReference type="PANTHER" id="PTHR33930">
    <property type="entry name" value="ALKYL HYDROPEROXIDE REDUCTASE AHPD"/>
    <property type="match status" value="1"/>
</dbReference>
<dbReference type="GO" id="GO:0051920">
    <property type="term" value="F:peroxiredoxin activity"/>
    <property type="evidence" value="ECO:0007669"/>
    <property type="project" value="InterPro"/>
</dbReference>
<protein>
    <recommendedName>
        <fullName evidence="1">Carboxymuconolactone decarboxylase-like domain-containing protein</fullName>
    </recommendedName>
</protein>
<keyword evidence="3" id="KW-1185">Reference proteome</keyword>
<dbReference type="PANTHER" id="PTHR33930:SF2">
    <property type="entry name" value="BLR3452 PROTEIN"/>
    <property type="match status" value="1"/>
</dbReference>